<dbReference type="SUPFAM" id="SSF51735">
    <property type="entry name" value="NAD(P)-binding Rossmann-fold domains"/>
    <property type="match status" value="1"/>
</dbReference>
<dbReference type="Pfam" id="PF16363">
    <property type="entry name" value="GDP_Man_Dehyd"/>
    <property type="match status" value="1"/>
</dbReference>
<protein>
    <recommendedName>
        <fullName evidence="1">NAD(P)-binding domain-containing protein</fullName>
    </recommendedName>
</protein>
<dbReference type="Gene3D" id="3.40.50.720">
    <property type="entry name" value="NAD(P)-binding Rossmann-like Domain"/>
    <property type="match status" value="1"/>
</dbReference>
<reference evidence="2" key="1">
    <citation type="submission" date="2018-05" db="EMBL/GenBank/DDBJ databases">
        <authorList>
            <person name="Lanie J.A."/>
            <person name="Ng W.-L."/>
            <person name="Kazmierczak K.M."/>
            <person name="Andrzejewski T.M."/>
            <person name="Davidsen T.M."/>
            <person name="Wayne K.J."/>
            <person name="Tettelin H."/>
            <person name="Glass J.I."/>
            <person name="Rusch D."/>
            <person name="Podicherti R."/>
            <person name="Tsui H.-C.T."/>
            <person name="Winkler M.E."/>
        </authorList>
    </citation>
    <scope>NUCLEOTIDE SEQUENCE</scope>
</reference>
<proteinExistence type="predicted"/>
<gene>
    <name evidence="2" type="ORF">METZ01_LOCUS272728</name>
</gene>
<feature type="domain" description="NAD(P)-binding" evidence="1">
    <location>
        <begin position="6"/>
        <end position="210"/>
    </location>
</feature>
<dbReference type="FunFam" id="3.40.50.720:FF:000304">
    <property type="entry name" value="UDP-glucose 4,6-dehydratase"/>
    <property type="match status" value="1"/>
</dbReference>
<name>A0A382K4R7_9ZZZZ</name>
<dbReference type="GO" id="GO:0009225">
    <property type="term" value="P:nucleotide-sugar metabolic process"/>
    <property type="evidence" value="ECO:0007669"/>
    <property type="project" value="UniProtKB-ARBA"/>
</dbReference>
<organism evidence="2">
    <name type="scientific">marine metagenome</name>
    <dbReference type="NCBI Taxonomy" id="408172"/>
    <lineage>
        <taxon>unclassified sequences</taxon>
        <taxon>metagenomes</taxon>
        <taxon>ecological metagenomes</taxon>
    </lineage>
</organism>
<evidence type="ECO:0000259" key="1">
    <source>
        <dbReference type="Pfam" id="PF16363"/>
    </source>
</evidence>
<feature type="non-terminal residue" evidence="2">
    <location>
        <position position="211"/>
    </location>
</feature>
<sequence length="211" mass="23679">MKKIVITGGAGFIGSHIVNYFYNNYKKSHIVVIDKLTYAGNLNNLGSLLHNKRIKFVKADICNYKIMKDALSKTDLLINAAAESHVDNSYGNSKIFSKTNIIGTHTLLEASRYNRVKKIIHISTDEVYGDIRKGKCNEEAHLNPTNPYSASKAAAEMIVKSYVNSYKLPIIVLRPNNIYGIRQFPEKLIPKSIYLLSKLKKVPLHGNGKNI</sequence>
<accession>A0A382K4R7</accession>
<dbReference type="AlphaFoldDB" id="A0A382K4R7"/>
<dbReference type="EMBL" id="UINC01078624">
    <property type="protein sequence ID" value="SVC19874.1"/>
    <property type="molecule type" value="Genomic_DNA"/>
</dbReference>
<dbReference type="Gene3D" id="3.90.25.10">
    <property type="entry name" value="UDP-galactose 4-epimerase, domain 1"/>
    <property type="match status" value="1"/>
</dbReference>
<dbReference type="InterPro" id="IPR016040">
    <property type="entry name" value="NAD(P)-bd_dom"/>
</dbReference>
<dbReference type="InterPro" id="IPR036291">
    <property type="entry name" value="NAD(P)-bd_dom_sf"/>
</dbReference>
<evidence type="ECO:0000313" key="2">
    <source>
        <dbReference type="EMBL" id="SVC19874.1"/>
    </source>
</evidence>
<dbReference type="PANTHER" id="PTHR43000">
    <property type="entry name" value="DTDP-D-GLUCOSE 4,6-DEHYDRATASE-RELATED"/>
    <property type="match status" value="1"/>
</dbReference>